<reference evidence="2 3" key="1">
    <citation type="submission" date="2017-06" db="EMBL/GenBank/DDBJ databases">
        <title>Comparative genomic analysis of Ambrosia Fusariam Clade fungi.</title>
        <authorList>
            <person name="Stajich J.E."/>
            <person name="Carrillo J."/>
            <person name="Kijimoto T."/>
            <person name="Eskalen A."/>
            <person name="O'Donnell K."/>
            <person name="Kasson M."/>
        </authorList>
    </citation>
    <scope>NUCLEOTIDE SEQUENCE [LARGE SCALE GENOMIC DNA]</scope>
    <source>
        <strain evidence="2">UCR3666</strain>
    </source>
</reference>
<comment type="caution">
    <text evidence="2">The sequence shown here is derived from an EMBL/GenBank/DDBJ whole genome shotgun (WGS) entry which is preliminary data.</text>
</comment>
<gene>
    <name evidence="2" type="ORF">CDV36_001308</name>
</gene>
<dbReference type="AlphaFoldDB" id="A0A3M2SNC3"/>
<dbReference type="STRING" id="2010991.A0A3M2SNC3"/>
<sequence length="556" mass="63495">MLPDAQLVLLKGSRRQPGFLYKAPYMANLLYPSLLLYELQQFSSAHPNDSLPMKSMLFAVQLWCDIKTHSRLQKEAFLVGGQEIQDVSVDEFILGFEHWLRHHEEKQLLEYIHPFRFINAFFPRDLQLTDAFDPAENTTLDAEEIMNLVARVRAKSPAFSPQARVVVFPASMPGSNIPWPTGMSPFTPPSDTEMALINFDNIYSYGLPFYGLTDRMFIQIAMPEILADERFCGDRFDIEEAEMRLLRDPTSPNPVSLFGVNTVIGPIWKAPKLPKTTISPPADEYETISGRWKPSGECHPPFWVARLRSTIKAALDKMISSEHIEIRPGLLLDIDASLTPFLREPLEGEYSFSDTLEPVLQQPKAPRMSPMRLAEFLIPLQHTRRALSVHWRVARCKLQDMDVGGFDEANRTVAHVLDIIREAREQTKAEIKGLNELVASLENDPASVTELFFWGTVAQRICRMVGLDASTDLDENAWAEYLMWKLDHNQAIIAEMVYYIMKPSKYERVPDQAEDLGIEIRAKLEDLITMFDFEGQGDLLEAEYQLLVQEVDEISR</sequence>
<evidence type="ECO:0000313" key="3">
    <source>
        <dbReference type="Proteomes" id="UP000277212"/>
    </source>
</evidence>
<keyword evidence="1" id="KW-0175">Coiled coil</keyword>
<organism evidence="2 3">
    <name type="scientific">Fusarium kuroshium</name>
    <dbReference type="NCBI Taxonomy" id="2010991"/>
    <lineage>
        <taxon>Eukaryota</taxon>
        <taxon>Fungi</taxon>
        <taxon>Dikarya</taxon>
        <taxon>Ascomycota</taxon>
        <taxon>Pezizomycotina</taxon>
        <taxon>Sordariomycetes</taxon>
        <taxon>Hypocreomycetidae</taxon>
        <taxon>Hypocreales</taxon>
        <taxon>Nectriaceae</taxon>
        <taxon>Fusarium</taxon>
        <taxon>Fusarium solani species complex</taxon>
    </lineage>
</organism>
<name>A0A3M2SNC3_9HYPO</name>
<dbReference type="EMBL" id="NKUJ01000012">
    <property type="protein sequence ID" value="RMJ19061.1"/>
    <property type="molecule type" value="Genomic_DNA"/>
</dbReference>
<protein>
    <submittedName>
        <fullName evidence="2">Uncharacterized protein</fullName>
    </submittedName>
</protein>
<evidence type="ECO:0000256" key="1">
    <source>
        <dbReference type="SAM" id="Coils"/>
    </source>
</evidence>
<feature type="coiled-coil region" evidence="1">
    <location>
        <begin position="417"/>
        <end position="444"/>
    </location>
</feature>
<dbReference type="OrthoDB" id="5071059at2759"/>
<keyword evidence="3" id="KW-1185">Reference proteome</keyword>
<accession>A0A3M2SNC3</accession>
<proteinExistence type="predicted"/>
<evidence type="ECO:0000313" key="2">
    <source>
        <dbReference type="EMBL" id="RMJ19061.1"/>
    </source>
</evidence>
<dbReference type="Proteomes" id="UP000277212">
    <property type="component" value="Unassembled WGS sequence"/>
</dbReference>